<accession>A0ABU6F3S6</accession>
<keyword evidence="1" id="KW-0812">Transmembrane</keyword>
<protein>
    <submittedName>
        <fullName evidence="3">Uncharacterized protein</fullName>
    </submittedName>
</protein>
<reference evidence="3 4" key="1">
    <citation type="submission" date="2022-10" db="EMBL/GenBank/DDBJ databases">
        <authorList>
            <person name="Xie J."/>
            <person name="Shen N."/>
        </authorList>
    </citation>
    <scope>NUCLEOTIDE SEQUENCE [LARGE SCALE GENOMIC DNA]</scope>
    <source>
        <strain evidence="3 4">YIM65594</strain>
    </source>
</reference>
<comment type="caution">
    <text evidence="3">The sequence shown here is derived from an EMBL/GenBank/DDBJ whole genome shotgun (WGS) entry which is preliminary data.</text>
</comment>
<evidence type="ECO:0000313" key="4">
    <source>
        <dbReference type="Proteomes" id="UP001354931"/>
    </source>
</evidence>
<feature type="signal peptide" evidence="2">
    <location>
        <begin position="1"/>
        <end position="31"/>
    </location>
</feature>
<keyword evidence="4" id="KW-1185">Reference proteome</keyword>
<evidence type="ECO:0000256" key="1">
    <source>
        <dbReference type="SAM" id="Phobius"/>
    </source>
</evidence>
<gene>
    <name evidence="3" type="ORF">OKJ99_14195</name>
</gene>
<proteinExistence type="predicted"/>
<dbReference type="Proteomes" id="UP001354931">
    <property type="component" value="Unassembled WGS sequence"/>
</dbReference>
<sequence length="223" mass="24234">MQYVRGPVRGVLVVVALLMALLMAGAPLAHARPTHPGSGMDVPDLAVVIAPGAAAGPSVALHDEDRNFARLERLTTGFDTVTERVPQAWQEGHFPPVVATVVWGLTGVAGWPQTHRAPGTDTAIERQDQLIVAKDGTPWIRTDPMVDVNDDDLRWHHASPTLVDQLTRAGVFPTTEPADRNPIWWALAGLAVGLAASALVWRIRVRPRIPREPRGPRQQLVDL</sequence>
<evidence type="ECO:0000256" key="2">
    <source>
        <dbReference type="SAM" id="SignalP"/>
    </source>
</evidence>
<dbReference type="RefSeq" id="WP_326016450.1">
    <property type="nucleotide sequence ID" value="NZ_JAOZYC010000098.1"/>
</dbReference>
<keyword evidence="1" id="KW-1133">Transmembrane helix</keyword>
<keyword evidence="1" id="KW-0472">Membrane</keyword>
<feature type="transmembrane region" description="Helical" evidence="1">
    <location>
        <begin position="183"/>
        <end position="201"/>
    </location>
</feature>
<dbReference type="EMBL" id="JAOZYC010000098">
    <property type="protein sequence ID" value="MEB8338648.1"/>
    <property type="molecule type" value="Genomic_DNA"/>
</dbReference>
<organism evidence="3 4">
    <name type="scientific">Streptomyces endophyticus</name>
    <dbReference type="NCBI Taxonomy" id="714166"/>
    <lineage>
        <taxon>Bacteria</taxon>
        <taxon>Bacillati</taxon>
        <taxon>Actinomycetota</taxon>
        <taxon>Actinomycetes</taxon>
        <taxon>Kitasatosporales</taxon>
        <taxon>Streptomycetaceae</taxon>
        <taxon>Streptomyces</taxon>
    </lineage>
</organism>
<keyword evidence="2" id="KW-0732">Signal</keyword>
<name>A0ABU6F3S6_9ACTN</name>
<evidence type="ECO:0000313" key="3">
    <source>
        <dbReference type="EMBL" id="MEB8338648.1"/>
    </source>
</evidence>
<feature type="chain" id="PRO_5047062628" evidence="2">
    <location>
        <begin position="32"/>
        <end position="223"/>
    </location>
</feature>